<proteinExistence type="predicted"/>
<sequence length="133" mass="15286">MPYIKQRDHLLELAQRNQLFRAPDGSFSRTDFDREFRHALEWAIEEYEAPQPFPAHGIWHDFIHHRAEIGPRSNAAYLRLGGFPGTAPEDPRDQPEPPASSRDLAIHHSPEPRASSSRQPSNTSRSQQSRRPT</sequence>
<keyword evidence="3" id="KW-1185">Reference proteome</keyword>
<feature type="compositionally biased region" description="Low complexity" evidence="1">
    <location>
        <begin position="113"/>
        <end position="133"/>
    </location>
</feature>
<accession>A0A2J6QU75</accession>
<evidence type="ECO:0000313" key="2">
    <source>
        <dbReference type="EMBL" id="PMD29814.1"/>
    </source>
</evidence>
<evidence type="ECO:0000256" key="1">
    <source>
        <dbReference type="SAM" id="MobiDB-lite"/>
    </source>
</evidence>
<protein>
    <submittedName>
        <fullName evidence="2">Uncharacterized protein</fullName>
    </submittedName>
</protein>
<reference evidence="2 3" key="1">
    <citation type="submission" date="2016-04" db="EMBL/GenBank/DDBJ databases">
        <title>A degradative enzymes factory behind the ericoid mycorrhizal symbiosis.</title>
        <authorList>
            <consortium name="DOE Joint Genome Institute"/>
            <person name="Martino E."/>
            <person name="Morin E."/>
            <person name="Grelet G."/>
            <person name="Kuo A."/>
            <person name="Kohler A."/>
            <person name="Daghino S."/>
            <person name="Barry K."/>
            <person name="Choi C."/>
            <person name="Cichocki N."/>
            <person name="Clum A."/>
            <person name="Copeland A."/>
            <person name="Hainaut M."/>
            <person name="Haridas S."/>
            <person name="Labutti K."/>
            <person name="Lindquist E."/>
            <person name="Lipzen A."/>
            <person name="Khouja H.-R."/>
            <person name="Murat C."/>
            <person name="Ohm R."/>
            <person name="Olson A."/>
            <person name="Spatafora J."/>
            <person name="Veneault-Fourrey C."/>
            <person name="Henrissat B."/>
            <person name="Grigoriev I."/>
            <person name="Martin F."/>
            <person name="Perotto S."/>
        </authorList>
    </citation>
    <scope>NUCLEOTIDE SEQUENCE [LARGE SCALE GENOMIC DNA]</scope>
    <source>
        <strain evidence="2 3">F</strain>
    </source>
</reference>
<dbReference type="EMBL" id="KZ613971">
    <property type="protein sequence ID" value="PMD29814.1"/>
    <property type="molecule type" value="Genomic_DNA"/>
</dbReference>
<gene>
    <name evidence="2" type="ORF">L207DRAFT_593131</name>
</gene>
<evidence type="ECO:0000313" key="3">
    <source>
        <dbReference type="Proteomes" id="UP000235786"/>
    </source>
</evidence>
<dbReference type="Proteomes" id="UP000235786">
    <property type="component" value="Unassembled WGS sequence"/>
</dbReference>
<organism evidence="2 3">
    <name type="scientific">Hyaloscypha variabilis (strain UAMH 11265 / GT02V1 / F)</name>
    <name type="common">Meliniomyces variabilis</name>
    <dbReference type="NCBI Taxonomy" id="1149755"/>
    <lineage>
        <taxon>Eukaryota</taxon>
        <taxon>Fungi</taxon>
        <taxon>Dikarya</taxon>
        <taxon>Ascomycota</taxon>
        <taxon>Pezizomycotina</taxon>
        <taxon>Leotiomycetes</taxon>
        <taxon>Helotiales</taxon>
        <taxon>Hyaloscyphaceae</taxon>
        <taxon>Hyaloscypha</taxon>
        <taxon>Hyaloscypha variabilis</taxon>
    </lineage>
</organism>
<name>A0A2J6QU75_HYAVF</name>
<dbReference type="AlphaFoldDB" id="A0A2J6QU75"/>
<feature type="region of interest" description="Disordered" evidence="1">
    <location>
        <begin position="77"/>
        <end position="133"/>
    </location>
</feature>